<keyword evidence="2" id="KW-0472">Membrane</keyword>
<evidence type="ECO:0000313" key="4">
    <source>
        <dbReference type="Proteomes" id="UP001061298"/>
    </source>
</evidence>
<name>A0ABY6E6A9_9ACTN</name>
<keyword evidence="2" id="KW-1133">Transmembrane helix</keyword>
<accession>A0ABY6E6A9</accession>
<sequence>MRERRPAAKVFVAVCIVAWLLARTDHVRRVVLPALRDGLLHVGLFAGGVLAAVVTGMLVIRGARTARRGLLSRRAVRAAGRGSRSGAVAVRTAGDAPARAPGTPARPSAMTPAHRVPAPPDQVRSEDRAQSASGSPTAERRDDDRRATAGTAQLDALGVAFGPIPAPAVGGPPAPRTDLPRRSPARAADTTPAAGAVDGARAASTRETSPTSPKVMVIGCRAVQVGSHNWQFLHFRCDLRAQVDFGSVLRRPDVQEDLAELALDPENGKLRDRVMRHLCHRWQFLGSKALELRRVERLNGSGYAQVTPGERVLDRLCEPDTGSMVVVRDCDGVQIGDHCRQTAEFAYVCKRPRIDEVTLLEENPAVAGALVDMMIGGAEPGPTDALHAELDSALRSYEVRFWEPGTVSRGRDGLCVEGLEGVSVGWDNVVVCSEELRPEVHVSSIAPAYNRLTERVMRKVALLPDEEARRAVVRDAPQAGGTDELGRLPDDAPSPPEVPDAHGPDRPSGLGLGGGGI</sequence>
<feature type="region of interest" description="Disordered" evidence="1">
    <location>
        <begin position="471"/>
        <end position="517"/>
    </location>
</feature>
<keyword evidence="4" id="KW-1185">Reference proteome</keyword>
<dbReference type="InterPro" id="IPR025735">
    <property type="entry name" value="RHIM"/>
</dbReference>
<feature type="compositionally biased region" description="Low complexity" evidence="1">
    <location>
        <begin position="82"/>
        <end position="109"/>
    </location>
</feature>
<feature type="compositionally biased region" description="Pro residues" evidence="1">
    <location>
        <begin position="164"/>
        <end position="175"/>
    </location>
</feature>
<dbReference type="Pfam" id="PF12721">
    <property type="entry name" value="RHIM"/>
    <property type="match status" value="2"/>
</dbReference>
<gene>
    <name evidence="3" type="ORF">N8I84_28565</name>
</gene>
<feature type="compositionally biased region" description="Low complexity" evidence="1">
    <location>
        <begin position="185"/>
        <end position="203"/>
    </location>
</feature>
<feature type="region of interest" description="Disordered" evidence="1">
    <location>
        <begin position="82"/>
        <end position="146"/>
    </location>
</feature>
<feature type="region of interest" description="Disordered" evidence="1">
    <location>
        <begin position="163"/>
        <end position="212"/>
    </location>
</feature>
<organism evidence="3 4">
    <name type="scientific">Streptomyces cynarae</name>
    <dbReference type="NCBI Taxonomy" id="2981134"/>
    <lineage>
        <taxon>Bacteria</taxon>
        <taxon>Bacillati</taxon>
        <taxon>Actinomycetota</taxon>
        <taxon>Actinomycetes</taxon>
        <taxon>Kitasatosporales</taxon>
        <taxon>Streptomycetaceae</taxon>
        <taxon>Streptomyces</taxon>
    </lineage>
</organism>
<keyword evidence="2" id="KW-0812">Transmembrane</keyword>
<reference evidence="3" key="1">
    <citation type="submission" date="2022-10" db="EMBL/GenBank/DDBJ databases">
        <authorList>
            <person name="Mo P."/>
        </authorList>
    </citation>
    <scope>NUCLEOTIDE SEQUENCE</scope>
    <source>
        <strain evidence="3">HUAS 13-4</strain>
    </source>
</reference>
<protein>
    <submittedName>
        <fullName evidence="3">Uncharacterized protein</fullName>
    </submittedName>
</protein>
<evidence type="ECO:0000313" key="3">
    <source>
        <dbReference type="EMBL" id="UXY22210.1"/>
    </source>
</evidence>
<proteinExistence type="predicted"/>
<dbReference type="RefSeq" id="WP_263232312.1">
    <property type="nucleotide sequence ID" value="NZ_CP106793.1"/>
</dbReference>
<evidence type="ECO:0000256" key="1">
    <source>
        <dbReference type="SAM" id="MobiDB-lite"/>
    </source>
</evidence>
<evidence type="ECO:0000256" key="2">
    <source>
        <dbReference type="SAM" id="Phobius"/>
    </source>
</evidence>
<dbReference type="EMBL" id="CP106793">
    <property type="protein sequence ID" value="UXY22210.1"/>
    <property type="molecule type" value="Genomic_DNA"/>
</dbReference>
<feature type="transmembrane region" description="Helical" evidence="2">
    <location>
        <begin position="39"/>
        <end position="60"/>
    </location>
</feature>
<dbReference type="Proteomes" id="UP001061298">
    <property type="component" value="Chromosome"/>
</dbReference>